<name>A0A4Y6PMT0_PERCE</name>
<proteinExistence type="predicted"/>
<dbReference type="Pfam" id="PF07238">
    <property type="entry name" value="PilZ"/>
    <property type="match status" value="1"/>
</dbReference>
<accession>A0A5B8XZR8</accession>
<sequence length="138" mass="15903">MDDEFDDIEWEDVYFDGDLFVDDQRRKERHGAQVKVAFSYDGEQHKAMSGDISDGGLFIATDELLPRDTEFKLVFKLPTFDEPLRAIGRVAWLREEPGEEPDEYKGFGVQFVTISDEAIARITEFIELRSALLFADDE</sequence>
<evidence type="ECO:0000313" key="2">
    <source>
        <dbReference type="EMBL" id="QDG49560.1"/>
    </source>
</evidence>
<dbReference type="RefSeq" id="WP_141196057.1">
    <property type="nucleotide sequence ID" value="NZ_CP041186.1"/>
</dbReference>
<evidence type="ECO:0000259" key="1">
    <source>
        <dbReference type="Pfam" id="PF07238"/>
    </source>
</evidence>
<dbReference type="SUPFAM" id="SSF141371">
    <property type="entry name" value="PilZ domain-like"/>
    <property type="match status" value="1"/>
</dbReference>
<keyword evidence="3" id="KW-1185">Reference proteome</keyword>
<dbReference type="Proteomes" id="UP000315995">
    <property type="component" value="Chromosome"/>
</dbReference>
<dbReference type="EMBL" id="CP041186">
    <property type="protein sequence ID" value="QDG49560.1"/>
    <property type="molecule type" value="Genomic_DNA"/>
</dbReference>
<dbReference type="GO" id="GO:0035438">
    <property type="term" value="F:cyclic-di-GMP binding"/>
    <property type="evidence" value="ECO:0007669"/>
    <property type="project" value="InterPro"/>
</dbReference>
<dbReference type="AlphaFoldDB" id="A0A4Y6PMT0"/>
<dbReference type="Gene3D" id="2.40.10.220">
    <property type="entry name" value="predicted glycosyltransferase like domains"/>
    <property type="match status" value="1"/>
</dbReference>
<gene>
    <name evidence="2" type="ORF">FIV42_02040</name>
</gene>
<dbReference type="InterPro" id="IPR009875">
    <property type="entry name" value="PilZ_domain"/>
</dbReference>
<dbReference type="OrthoDB" id="5420957at2"/>
<feature type="domain" description="PilZ" evidence="1">
    <location>
        <begin position="24"/>
        <end position="127"/>
    </location>
</feature>
<organism evidence="2 3">
    <name type="scientific">Persicimonas caeni</name>
    <dbReference type="NCBI Taxonomy" id="2292766"/>
    <lineage>
        <taxon>Bacteria</taxon>
        <taxon>Deltaproteobacteria</taxon>
        <taxon>Bradymonadales</taxon>
        <taxon>Bradymonadaceae</taxon>
        <taxon>Persicimonas</taxon>
    </lineage>
</organism>
<protein>
    <recommendedName>
        <fullName evidence="1">PilZ domain-containing protein</fullName>
    </recommendedName>
</protein>
<reference evidence="2 3" key="1">
    <citation type="submission" date="2019-06" db="EMBL/GenBank/DDBJ databases">
        <title>Persicimonas caeni gen. nov., sp. nov., a predatory bacterium isolated from solar saltern.</title>
        <authorList>
            <person name="Wang S."/>
        </authorList>
    </citation>
    <scope>NUCLEOTIDE SEQUENCE [LARGE SCALE GENOMIC DNA]</scope>
    <source>
        <strain evidence="2 3">YN101</strain>
    </source>
</reference>
<evidence type="ECO:0000313" key="3">
    <source>
        <dbReference type="Proteomes" id="UP000315995"/>
    </source>
</evidence>
<accession>A0A4Y6PMT0</accession>